<gene>
    <name evidence="2" type="ORF">KHB02_19350</name>
</gene>
<protein>
    <submittedName>
        <fullName evidence="2">Uncharacterized protein</fullName>
    </submittedName>
</protein>
<name>A0A942T035_9BACI</name>
<comment type="caution">
    <text evidence="2">The sequence shown here is derived from an EMBL/GenBank/DDBJ whole genome shotgun (WGS) entry which is preliminary data.</text>
</comment>
<proteinExistence type="predicted"/>
<feature type="signal peptide" evidence="1">
    <location>
        <begin position="1"/>
        <end position="23"/>
    </location>
</feature>
<sequence length="188" mass="20533">MRHRRCGAVLALAVAVLPLSACAAFPEPPASVGQGYPSDGVPSAVRWPSDWLAGLSGESDAVAGPVVGLRLERLDDQWVWRIRSVDRFHDDLFGERRDDPTRGREALLDASDLDPVRERTVTLTAAEAAGSDVSAYDAAQRSGEVWPAPRLVELELRTEDRAPVWRITTYDTDSGALSTRTLRDDVPN</sequence>
<feature type="chain" id="PRO_5037880124" evidence="1">
    <location>
        <begin position="24"/>
        <end position="188"/>
    </location>
</feature>
<reference evidence="2" key="1">
    <citation type="submission" date="2021-05" db="EMBL/GenBank/DDBJ databases">
        <title>Novel Bacillus species.</title>
        <authorList>
            <person name="Liu G."/>
        </authorList>
    </citation>
    <scope>NUCLEOTIDE SEQUENCE</scope>
    <source>
        <strain evidence="2">FJAT-50051</strain>
    </source>
</reference>
<dbReference type="EMBL" id="JAGYPE010000003">
    <property type="protein sequence ID" value="MBS4183552.1"/>
    <property type="molecule type" value="Genomic_DNA"/>
</dbReference>
<keyword evidence="1" id="KW-0732">Signal</keyword>
<dbReference type="AlphaFoldDB" id="A0A942T035"/>
<evidence type="ECO:0000313" key="2">
    <source>
        <dbReference type="EMBL" id="MBS4183552.1"/>
    </source>
</evidence>
<organism evidence="2">
    <name type="scientific">Neobacillus citreus</name>
    <dbReference type="NCBI Taxonomy" id="2833578"/>
    <lineage>
        <taxon>Bacteria</taxon>
        <taxon>Bacillati</taxon>
        <taxon>Bacillota</taxon>
        <taxon>Bacilli</taxon>
        <taxon>Bacillales</taxon>
        <taxon>Bacillaceae</taxon>
        <taxon>Neobacillus</taxon>
    </lineage>
</organism>
<accession>A0A942T035</accession>
<evidence type="ECO:0000256" key="1">
    <source>
        <dbReference type="SAM" id="SignalP"/>
    </source>
</evidence>